<dbReference type="AlphaFoldDB" id="A0A8J9ZX08"/>
<reference evidence="1" key="1">
    <citation type="submission" date="2022-01" db="EMBL/GenBank/DDBJ databases">
        <authorList>
            <person name="Braso-Vives M."/>
        </authorList>
    </citation>
    <scope>NUCLEOTIDE SEQUENCE</scope>
</reference>
<evidence type="ECO:0000313" key="2">
    <source>
        <dbReference type="Proteomes" id="UP000838412"/>
    </source>
</evidence>
<dbReference type="Proteomes" id="UP000838412">
    <property type="component" value="Chromosome 5"/>
</dbReference>
<protein>
    <submittedName>
        <fullName evidence="1">Hypp3130 protein</fullName>
    </submittedName>
</protein>
<accession>A0A8J9ZX08</accession>
<sequence>MVLDISNDDSLVRQDSVSEVPRLDVEVSMFEKLPRLHWWHHRRWQTGRVRFGRGGRIVVPLLLCDVPPALHAGPAHAVLL</sequence>
<gene>
    <name evidence="1" type="primary">Hypp3130</name>
    <name evidence="1" type="ORF">BLAG_LOCUS19238</name>
</gene>
<organism evidence="1 2">
    <name type="scientific">Branchiostoma lanceolatum</name>
    <name type="common">Common lancelet</name>
    <name type="synonym">Amphioxus lanceolatum</name>
    <dbReference type="NCBI Taxonomy" id="7740"/>
    <lineage>
        <taxon>Eukaryota</taxon>
        <taxon>Metazoa</taxon>
        <taxon>Chordata</taxon>
        <taxon>Cephalochordata</taxon>
        <taxon>Leptocardii</taxon>
        <taxon>Amphioxiformes</taxon>
        <taxon>Branchiostomatidae</taxon>
        <taxon>Branchiostoma</taxon>
    </lineage>
</organism>
<evidence type="ECO:0000313" key="1">
    <source>
        <dbReference type="EMBL" id="CAH1265174.1"/>
    </source>
</evidence>
<dbReference type="EMBL" id="OV696690">
    <property type="protein sequence ID" value="CAH1265174.1"/>
    <property type="molecule type" value="Genomic_DNA"/>
</dbReference>
<name>A0A8J9ZX08_BRALA</name>
<keyword evidence="2" id="KW-1185">Reference proteome</keyword>
<proteinExistence type="predicted"/>